<dbReference type="SMART" id="SM00235">
    <property type="entry name" value="ZnMc"/>
    <property type="match status" value="1"/>
</dbReference>
<dbReference type="InterPro" id="IPR021190">
    <property type="entry name" value="Pept_M10A"/>
</dbReference>
<reference evidence="18" key="1">
    <citation type="submission" date="2017-02" db="UniProtKB">
        <authorList>
            <consortium name="WormBaseParasite"/>
        </authorList>
    </citation>
    <scope>IDENTIFICATION</scope>
</reference>
<dbReference type="SUPFAM" id="SSF55486">
    <property type="entry name" value="Metalloproteases ('zincins'), catalytic domain"/>
    <property type="match status" value="1"/>
</dbReference>
<gene>
    <name evidence="16" type="ORF">TCLT_LOCUS7324</name>
</gene>
<feature type="binding site" evidence="12">
    <location>
        <position position="237"/>
    </location>
    <ligand>
        <name>Ca(2+)</name>
        <dbReference type="ChEBI" id="CHEBI:29108"/>
        <label>4</label>
    </ligand>
</feature>
<evidence type="ECO:0000256" key="14">
    <source>
        <dbReference type="SAM" id="MobiDB-lite"/>
    </source>
</evidence>
<dbReference type="InterPro" id="IPR036375">
    <property type="entry name" value="Hemopexin-like_dom_sf"/>
</dbReference>
<dbReference type="GO" id="GO:0006508">
    <property type="term" value="P:proteolysis"/>
    <property type="evidence" value="ECO:0007669"/>
    <property type="project" value="UniProtKB-KW"/>
</dbReference>
<dbReference type="InterPro" id="IPR033739">
    <property type="entry name" value="M10A_MMP"/>
</dbReference>
<feature type="binding site" evidence="12">
    <location>
        <position position="83"/>
    </location>
    <ligand>
        <name>Zn(2+)</name>
        <dbReference type="ChEBI" id="CHEBI:29105"/>
        <label>1</label>
    </ligand>
</feature>
<dbReference type="PIRSF" id="PIRSF001191">
    <property type="entry name" value="Peptidase_M10A_matrix"/>
    <property type="match status" value="1"/>
</dbReference>
<feature type="compositionally biased region" description="Basic and acidic residues" evidence="14">
    <location>
        <begin position="203"/>
        <end position="215"/>
    </location>
</feature>
<dbReference type="SMART" id="SM00120">
    <property type="entry name" value="HX"/>
    <property type="match status" value="4"/>
</dbReference>
<dbReference type="InterPro" id="IPR024079">
    <property type="entry name" value="MetalloPept_cat_dom_sf"/>
</dbReference>
<feature type="domain" description="Peptidase metallopeptidase" evidence="15">
    <location>
        <begin position="16"/>
        <end position="183"/>
    </location>
</feature>
<proteinExistence type="inferred from homology"/>
<evidence type="ECO:0000256" key="5">
    <source>
        <dbReference type="ARBA" id="ARBA00022737"/>
    </source>
</evidence>
<feature type="binding site" evidence="11">
    <location>
        <position position="139"/>
    </location>
    <ligand>
        <name>Zn(2+)</name>
        <dbReference type="ChEBI" id="CHEBI:29105"/>
        <label>2</label>
        <note>catalytic</note>
    </ligand>
</feature>
<dbReference type="SUPFAM" id="SSF50923">
    <property type="entry name" value="Hemopexin-like domain"/>
    <property type="match status" value="1"/>
</dbReference>
<keyword evidence="5" id="KW-0677">Repeat</keyword>
<evidence type="ECO:0000256" key="11">
    <source>
        <dbReference type="PIRSR" id="PIRSR001191-2"/>
    </source>
</evidence>
<dbReference type="OMA" id="NFVQQYL"/>
<feature type="binding site" evidence="12">
    <location>
        <position position="284"/>
    </location>
    <ligand>
        <name>Ca(2+)</name>
        <dbReference type="ChEBI" id="CHEBI:29108"/>
        <label>5</label>
    </ligand>
</feature>
<evidence type="ECO:0000256" key="3">
    <source>
        <dbReference type="ARBA" id="ARBA00022723"/>
    </source>
</evidence>
<dbReference type="AlphaFoldDB" id="A0A0N5D347"/>
<comment type="similarity">
    <text evidence="1">Belongs to the peptidase M10A family.</text>
</comment>
<feature type="binding site" evidence="12">
    <location>
        <position position="282"/>
    </location>
    <ligand>
        <name>Ca(2+)</name>
        <dbReference type="ChEBI" id="CHEBI:29108"/>
        <label>4</label>
    </ligand>
</feature>
<dbReference type="Pfam" id="PF00413">
    <property type="entry name" value="Peptidase_M10"/>
    <property type="match status" value="1"/>
</dbReference>
<comment type="cofactor">
    <cofactor evidence="12">
        <name>Ca(2+)</name>
        <dbReference type="ChEBI" id="CHEBI:29108"/>
    </cofactor>
    <text evidence="12">Can bind about 5 Ca(2+) ions per subunit.</text>
</comment>
<dbReference type="CDD" id="cd04278">
    <property type="entry name" value="ZnMc_MMP"/>
    <property type="match status" value="1"/>
</dbReference>
<dbReference type="GO" id="GO:0008270">
    <property type="term" value="F:zinc ion binding"/>
    <property type="evidence" value="ECO:0007669"/>
    <property type="project" value="InterPro"/>
</dbReference>
<dbReference type="GO" id="GO:0004222">
    <property type="term" value="F:metalloendopeptidase activity"/>
    <property type="evidence" value="ECO:0007669"/>
    <property type="project" value="InterPro"/>
</dbReference>
<feature type="binding site" evidence="12">
    <location>
        <position position="113"/>
    </location>
    <ligand>
        <name>Ca(2+)</name>
        <dbReference type="ChEBI" id="CHEBI:29108"/>
        <label>3</label>
    </ligand>
</feature>
<evidence type="ECO:0000256" key="10">
    <source>
        <dbReference type="PIRSR" id="PIRSR001191-1"/>
    </source>
</evidence>
<dbReference type="CDD" id="cd00094">
    <property type="entry name" value="HX"/>
    <property type="match status" value="1"/>
</dbReference>
<evidence type="ECO:0000259" key="15">
    <source>
        <dbReference type="SMART" id="SM00235"/>
    </source>
</evidence>
<feature type="binding site" evidence="12">
    <location>
        <position position="114"/>
    </location>
    <ligand>
        <name>Ca(2+)</name>
        <dbReference type="ChEBI" id="CHEBI:29108"/>
        <label>1</label>
    </ligand>
</feature>
<dbReference type="InterPro" id="IPR001818">
    <property type="entry name" value="Pept_M10_metallopeptidase"/>
</dbReference>
<feature type="repeat" description="Hemopexin" evidence="13">
    <location>
        <begin position="229"/>
        <end position="277"/>
    </location>
</feature>
<feature type="repeat" description="Hemopexin" evidence="13">
    <location>
        <begin position="373"/>
        <end position="417"/>
    </location>
</feature>
<evidence type="ECO:0000256" key="6">
    <source>
        <dbReference type="ARBA" id="ARBA00022801"/>
    </source>
</evidence>
<keyword evidence="2" id="KW-0645">Protease</keyword>
<feature type="region of interest" description="Disordered" evidence="14">
    <location>
        <begin position="194"/>
        <end position="215"/>
    </location>
</feature>
<dbReference type="Pfam" id="PF00045">
    <property type="entry name" value="Hemopexin"/>
    <property type="match status" value="1"/>
</dbReference>
<evidence type="ECO:0000256" key="2">
    <source>
        <dbReference type="ARBA" id="ARBA00022670"/>
    </source>
</evidence>
<feature type="binding site" evidence="12">
    <location>
        <position position="90"/>
    </location>
    <ligand>
        <name>Ca(2+)</name>
        <dbReference type="ChEBI" id="CHEBI:29108"/>
        <label>3</label>
    </ligand>
</feature>
<comment type="cofactor">
    <cofactor evidence="12">
        <name>Zn(2+)</name>
        <dbReference type="ChEBI" id="CHEBI:29105"/>
    </cofactor>
    <text evidence="12">Binds 2 Zn(2+) ions per subunit.</text>
</comment>
<feature type="binding site" evidence="12">
    <location>
        <position position="157"/>
    </location>
    <ligand>
        <name>Zn(2+)</name>
        <dbReference type="ChEBI" id="CHEBI:29105"/>
        <label>2</label>
        <note>catalytic</note>
    </ligand>
</feature>
<keyword evidence="17" id="KW-1185">Reference proteome</keyword>
<evidence type="ECO:0000256" key="9">
    <source>
        <dbReference type="ARBA" id="ARBA00023145"/>
    </source>
</evidence>
<feature type="binding site" evidence="12">
    <location>
        <position position="98"/>
    </location>
    <ligand>
        <name>Zn(2+)</name>
        <dbReference type="ChEBI" id="CHEBI:29105"/>
        <label>1</label>
    </ligand>
</feature>
<keyword evidence="12" id="KW-0106">Calcium</keyword>
<feature type="binding site" evidence="12">
    <location>
        <position position="91"/>
    </location>
    <ligand>
        <name>Ca(2+)</name>
        <dbReference type="ChEBI" id="CHEBI:29108"/>
        <label>3</label>
    </ligand>
</feature>
<dbReference type="GO" id="GO:0030574">
    <property type="term" value="P:collagen catabolic process"/>
    <property type="evidence" value="ECO:0007669"/>
    <property type="project" value="TreeGrafter"/>
</dbReference>
<evidence type="ECO:0000313" key="17">
    <source>
        <dbReference type="Proteomes" id="UP000276776"/>
    </source>
</evidence>
<evidence type="ECO:0000256" key="12">
    <source>
        <dbReference type="PIRSR" id="PIRSR621190-2"/>
    </source>
</evidence>
<reference evidence="16 17" key="2">
    <citation type="submission" date="2018-11" db="EMBL/GenBank/DDBJ databases">
        <authorList>
            <consortium name="Pathogen Informatics"/>
        </authorList>
    </citation>
    <scope>NUCLEOTIDE SEQUENCE [LARGE SCALE GENOMIC DNA]</scope>
</reference>
<evidence type="ECO:0000256" key="1">
    <source>
        <dbReference type="ARBA" id="ARBA00010370"/>
    </source>
</evidence>
<feature type="binding site" evidence="12">
    <location>
        <position position="109"/>
    </location>
    <ligand>
        <name>Ca(2+)</name>
        <dbReference type="ChEBI" id="CHEBI:29108"/>
        <label>2</label>
    </ligand>
</feature>
<dbReference type="EMBL" id="UYYF01004496">
    <property type="protein sequence ID" value="VDN04768.1"/>
    <property type="molecule type" value="Genomic_DNA"/>
</dbReference>
<evidence type="ECO:0000256" key="8">
    <source>
        <dbReference type="ARBA" id="ARBA00023049"/>
    </source>
</evidence>
<dbReference type="GO" id="GO:0030198">
    <property type="term" value="P:extracellular matrix organization"/>
    <property type="evidence" value="ECO:0007669"/>
    <property type="project" value="TreeGrafter"/>
</dbReference>
<evidence type="ECO:0000256" key="13">
    <source>
        <dbReference type="PROSITE-ProRule" id="PRU01011"/>
    </source>
</evidence>
<dbReference type="PROSITE" id="PS51642">
    <property type="entry name" value="HEMOPEXIN_2"/>
    <property type="match status" value="2"/>
</dbReference>
<dbReference type="Proteomes" id="UP000276776">
    <property type="component" value="Unassembled WGS sequence"/>
</dbReference>
<feature type="binding site" evidence="12">
    <location>
        <position position="116"/>
    </location>
    <ligand>
        <name>Ca(2+)</name>
        <dbReference type="ChEBI" id="CHEBI:29108"/>
        <label>3</label>
    </ligand>
</feature>
<keyword evidence="9" id="KW-0865">Zymogen</keyword>
<keyword evidence="7 11" id="KW-0862">Zinc</keyword>
<feature type="binding site" evidence="12">
    <location>
        <position position="73"/>
    </location>
    <ligand>
        <name>Ca(2+)</name>
        <dbReference type="ChEBI" id="CHEBI:29108"/>
        <label>2</label>
    </ligand>
</feature>
<dbReference type="InterPro" id="IPR006026">
    <property type="entry name" value="Peptidase_Metallo"/>
</dbReference>
<dbReference type="Gene3D" id="3.40.390.10">
    <property type="entry name" value="Collagenase (Catalytic Domain)"/>
    <property type="match status" value="1"/>
</dbReference>
<feature type="binding site" evidence="12">
    <location>
        <position position="111"/>
    </location>
    <ligand>
        <name>Zn(2+)</name>
        <dbReference type="ChEBI" id="CHEBI:29105"/>
        <label>1</label>
    </ligand>
</feature>
<feature type="binding site" evidence="12">
    <location>
        <position position="116"/>
    </location>
    <ligand>
        <name>Ca(2+)</name>
        <dbReference type="ChEBI" id="CHEBI:29108"/>
        <label>1</label>
    </ligand>
</feature>
<dbReference type="OrthoDB" id="406838at2759"/>
<evidence type="ECO:0000313" key="18">
    <source>
        <dbReference type="WBParaSite" id="TCLT_0000733501-mRNA-1"/>
    </source>
</evidence>
<dbReference type="PRINTS" id="PR00138">
    <property type="entry name" value="MATRIXIN"/>
</dbReference>
<name>A0A0N5D347_THECL</name>
<feature type="active site" evidence="10">
    <location>
        <position position="140"/>
    </location>
</feature>
<keyword evidence="8" id="KW-0482">Metalloprotease</keyword>
<feature type="binding site" evidence="11">
    <location>
        <position position="149"/>
    </location>
    <ligand>
        <name>Zn(2+)</name>
        <dbReference type="ChEBI" id="CHEBI:29105"/>
        <label>2</label>
        <note>catalytic</note>
    </ligand>
</feature>
<dbReference type="STRING" id="103827.A0A0N5D347"/>
<accession>A0A0N5D347</accession>
<feature type="binding site" evidence="12">
    <location>
        <position position="85"/>
    </location>
    <ligand>
        <name>Zn(2+)</name>
        <dbReference type="ChEBI" id="CHEBI:29105"/>
        <label>1</label>
    </ligand>
</feature>
<dbReference type="PANTHER" id="PTHR10201">
    <property type="entry name" value="MATRIX METALLOPROTEINASE"/>
    <property type="match status" value="1"/>
</dbReference>
<evidence type="ECO:0000256" key="7">
    <source>
        <dbReference type="ARBA" id="ARBA00022833"/>
    </source>
</evidence>
<evidence type="ECO:0000256" key="4">
    <source>
        <dbReference type="ARBA" id="ARBA00022729"/>
    </source>
</evidence>
<feature type="binding site" evidence="12">
    <location>
        <position position="107"/>
    </location>
    <ligand>
        <name>Ca(2+)</name>
        <dbReference type="ChEBI" id="CHEBI:29108"/>
        <label>2</label>
    </ligand>
</feature>
<dbReference type="InterPro" id="IPR018487">
    <property type="entry name" value="Hemopexin-like_repeat"/>
</dbReference>
<sequence>MYRKNFCRKCDIDQKQLKTFPTNFLYHNRNVDNPSRSIPDLGTVRREINEAINIWESVLPIKFHEVRSEAEADVKIKFAIGDHGDPYPFDGSGRILAHAFPPGSGIGGDIHLDDDERWTVSLTGDPYHYQVSLRSIVTHEFGHSMGLSHSHDEDSVMYAFYQYDLVPKLSYDDLLAVHTLYGVTIDHQRTSTTTEMPPILPEVPDKESSDRYDTTVHPDTNPWQPFLKPDPCNSEYDAVASIRHEIFVFKNEWFWRVHQDGTLSQSPHLITSLWKEAKWPVDAAVESNHQIFLFAGKDIYIFNGRKLVSKKKLTDLGLPASIQRIRLVYTWNYWSERPMYIWTKDEFWRVDKKSGKVEIGYPRKIATTWHGIPDQASAAVTYNDDLYFFGENNVYKFHTINMTSAPPISISELWRFCPLAMQISSGVNVNTSFDPQFTLFSLLLFIFIILD</sequence>
<dbReference type="Gene3D" id="2.110.10.10">
    <property type="entry name" value="Hemopexin-like domain"/>
    <property type="match status" value="1"/>
</dbReference>
<keyword evidence="6" id="KW-0378">Hydrolase</keyword>
<feature type="binding site" evidence="11">
    <location>
        <position position="143"/>
    </location>
    <ligand>
        <name>Zn(2+)</name>
        <dbReference type="ChEBI" id="CHEBI:29105"/>
        <label>2</label>
        <note>catalytic</note>
    </ligand>
</feature>
<keyword evidence="4" id="KW-0732">Signal</keyword>
<dbReference type="GO" id="GO:0005615">
    <property type="term" value="C:extracellular space"/>
    <property type="evidence" value="ECO:0007669"/>
    <property type="project" value="TreeGrafter"/>
</dbReference>
<protein>
    <submittedName>
        <fullName evidence="18">ZnMc domain-containing protein</fullName>
    </submittedName>
</protein>
<keyword evidence="3 11" id="KW-0479">Metal-binding</keyword>
<dbReference type="GO" id="GO:0031012">
    <property type="term" value="C:extracellular matrix"/>
    <property type="evidence" value="ECO:0007669"/>
    <property type="project" value="InterPro"/>
</dbReference>
<dbReference type="InterPro" id="IPR000585">
    <property type="entry name" value="Hemopexin-like_dom"/>
</dbReference>
<evidence type="ECO:0000313" key="16">
    <source>
        <dbReference type="EMBL" id="VDN04768.1"/>
    </source>
</evidence>
<dbReference type="WBParaSite" id="TCLT_0000733501-mRNA-1">
    <property type="protein sequence ID" value="TCLT_0000733501-mRNA-1"/>
    <property type="gene ID" value="TCLT_0000733501"/>
</dbReference>
<feature type="binding site" evidence="12">
    <location>
        <position position="40"/>
    </location>
    <ligand>
        <name>Ca(2+)</name>
        <dbReference type="ChEBI" id="CHEBI:29108"/>
        <label>1</label>
    </ligand>
</feature>
<organism evidence="18">
    <name type="scientific">Thelazia callipaeda</name>
    <name type="common">Oriental eyeworm</name>
    <name type="synonym">Parasitic nematode</name>
    <dbReference type="NCBI Taxonomy" id="103827"/>
    <lineage>
        <taxon>Eukaryota</taxon>
        <taxon>Metazoa</taxon>
        <taxon>Ecdysozoa</taxon>
        <taxon>Nematoda</taxon>
        <taxon>Chromadorea</taxon>
        <taxon>Rhabditida</taxon>
        <taxon>Spirurina</taxon>
        <taxon>Spiruromorpha</taxon>
        <taxon>Thelazioidea</taxon>
        <taxon>Thelaziidae</taxon>
        <taxon>Thelazia</taxon>
    </lineage>
</organism>
<dbReference type="PANTHER" id="PTHR10201:SF291">
    <property type="entry name" value="MATRIX METALLOPROTEINASE 1, ISOFORM C-RELATED"/>
    <property type="match status" value="1"/>
</dbReference>